<dbReference type="Gene3D" id="1.10.150.130">
    <property type="match status" value="1"/>
</dbReference>
<reference evidence="6 7" key="1">
    <citation type="submission" date="2020-05" db="EMBL/GenBank/DDBJ databases">
        <title>Horizontal transmission and recombination maintain forever young bacterial symbiont genomes.</title>
        <authorList>
            <person name="Russell S.L."/>
            <person name="Pepper-Tunick E."/>
            <person name="Svedberg J."/>
            <person name="Byrne A."/>
            <person name="Ruelas Castillo J."/>
            <person name="Vollmers C."/>
            <person name="Beinart R.A."/>
            <person name="Corbett-Detig R."/>
        </authorList>
    </citation>
    <scope>NUCLEOTIDE SEQUENCE [LARGE SCALE GENOMIC DNA]</scope>
    <source>
        <strain evidence="6">JDF_Ridge</strain>
    </source>
</reference>
<dbReference type="PANTHER" id="PTHR30629:SF2">
    <property type="entry name" value="PROPHAGE INTEGRASE INTS-RELATED"/>
    <property type="match status" value="1"/>
</dbReference>
<dbReference type="InterPro" id="IPR002104">
    <property type="entry name" value="Integrase_catalytic"/>
</dbReference>
<dbReference type="Proteomes" id="UP000509429">
    <property type="component" value="Chromosome"/>
</dbReference>
<keyword evidence="7" id="KW-1185">Reference proteome</keyword>
<name>A0A6N0HQP4_9GAMM</name>
<dbReference type="Pfam" id="PF00589">
    <property type="entry name" value="Phage_integrase"/>
    <property type="match status" value="1"/>
</dbReference>
<evidence type="ECO:0000259" key="5">
    <source>
        <dbReference type="PROSITE" id="PS51898"/>
    </source>
</evidence>
<dbReference type="Gene3D" id="3.30.160.390">
    <property type="entry name" value="Integrase, DNA-binding domain"/>
    <property type="match status" value="1"/>
</dbReference>
<evidence type="ECO:0000313" key="6">
    <source>
        <dbReference type="EMBL" id="QKQ24627.1"/>
    </source>
</evidence>
<dbReference type="GO" id="GO:0006310">
    <property type="term" value="P:DNA recombination"/>
    <property type="evidence" value="ECO:0007669"/>
    <property type="project" value="UniProtKB-KW"/>
</dbReference>
<dbReference type="AlphaFoldDB" id="A0A6N0HQP4"/>
<evidence type="ECO:0000256" key="4">
    <source>
        <dbReference type="ARBA" id="ARBA00023172"/>
    </source>
</evidence>
<dbReference type="InterPro" id="IPR013762">
    <property type="entry name" value="Integrase-like_cat_sf"/>
</dbReference>
<evidence type="ECO:0000256" key="2">
    <source>
        <dbReference type="ARBA" id="ARBA00022908"/>
    </source>
</evidence>
<gene>
    <name evidence="6" type="ORF">HUE58_05895</name>
</gene>
<dbReference type="InterPro" id="IPR038488">
    <property type="entry name" value="Integrase_DNA-bd_sf"/>
</dbReference>
<dbReference type="InterPro" id="IPR050808">
    <property type="entry name" value="Phage_Integrase"/>
</dbReference>
<sequence length="410" mass="46494">MNITKRKVDSLPIPEGKSAQRRYMDDTLKGFGIRVTSSGYKAFIIEKTINGKQSRITIGPYPNLTVEQARREAQKMLGEVATGKDPLEQKRIVLSEKILLGEAFENYINAPRSKGPLSKKTVYDYRRLFVSKGGRKGVKSDSSHPGALSKWKNKRLSSITPNAVLSWHLDISETHGPYYADLAARLLRGIWNHTRAENKSLPENPVSALTERKRWNQKTRRKSVIHKYQLQDWWSALQTVSNETTRDYLMLLLFTGMRRSECAALEWSMFDLKGRLINIPGRLTKNGKDHILPLGNYIGNVLIRKLSSSDSQFIFPGGGKSGHLTEARRAISHIKNTSGIEFMIHDLRRTFITIAEGLDLSSFIIKHLVNHAIDEDVTGGYISFDIERPRKAMQQIEHSIIEAADIKVKL</sequence>
<accession>A0A6N0HQP4</accession>
<keyword evidence="3" id="KW-0238">DNA-binding</keyword>
<dbReference type="EMBL" id="CP054490">
    <property type="protein sequence ID" value="QKQ24627.1"/>
    <property type="molecule type" value="Genomic_DNA"/>
</dbReference>
<keyword evidence="2" id="KW-0229">DNA integration</keyword>
<dbReference type="SUPFAM" id="SSF56349">
    <property type="entry name" value="DNA breaking-rejoining enzymes"/>
    <property type="match status" value="1"/>
</dbReference>
<proteinExistence type="inferred from homology"/>
<feature type="domain" description="Tyr recombinase" evidence="5">
    <location>
        <begin position="220"/>
        <end position="394"/>
    </location>
</feature>
<dbReference type="InterPro" id="IPR010998">
    <property type="entry name" value="Integrase_recombinase_N"/>
</dbReference>
<dbReference type="Pfam" id="PF13356">
    <property type="entry name" value="Arm-DNA-bind_3"/>
    <property type="match status" value="1"/>
</dbReference>
<keyword evidence="4" id="KW-0233">DNA recombination</keyword>
<dbReference type="Gene3D" id="1.10.443.10">
    <property type="entry name" value="Intergrase catalytic core"/>
    <property type="match status" value="1"/>
</dbReference>
<dbReference type="GO" id="GO:0003677">
    <property type="term" value="F:DNA binding"/>
    <property type="evidence" value="ECO:0007669"/>
    <property type="project" value="UniProtKB-KW"/>
</dbReference>
<dbReference type="PANTHER" id="PTHR30629">
    <property type="entry name" value="PROPHAGE INTEGRASE"/>
    <property type="match status" value="1"/>
</dbReference>
<dbReference type="PROSITE" id="PS51898">
    <property type="entry name" value="TYR_RECOMBINASE"/>
    <property type="match status" value="1"/>
</dbReference>
<dbReference type="InterPro" id="IPR025166">
    <property type="entry name" value="Integrase_DNA_bind_dom"/>
</dbReference>
<dbReference type="InterPro" id="IPR011010">
    <property type="entry name" value="DNA_brk_join_enz"/>
</dbReference>
<evidence type="ECO:0000256" key="3">
    <source>
        <dbReference type="ARBA" id="ARBA00023125"/>
    </source>
</evidence>
<protein>
    <submittedName>
        <fullName evidence="6">Integrase family protein</fullName>
    </submittedName>
</protein>
<dbReference type="RefSeq" id="WP_174606063.1">
    <property type="nucleotide sequence ID" value="NZ_CP054490.1"/>
</dbReference>
<evidence type="ECO:0000256" key="1">
    <source>
        <dbReference type="ARBA" id="ARBA00008857"/>
    </source>
</evidence>
<dbReference type="GO" id="GO:0015074">
    <property type="term" value="P:DNA integration"/>
    <property type="evidence" value="ECO:0007669"/>
    <property type="project" value="UniProtKB-KW"/>
</dbReference>
<evidence type="ECO:0000313" key="7">
    <source>
        <dbReference type="Proteomes" id="UP000509429"/>
    </source>
</evidence>
<organism evidence="6 7">
    <name type="scientific">Candidatus Ruthia endofausta</name>
    <dbReference type="NCBI Taxonomy" id="2738852"/>
    <lineage>
        <taxon>Bacteria</taxon>
        <taxon>Pseudomonadati</taxon>
        <taxon>Pseudomonadota</taxon>
        <taxon>Gammaproteobacteria</taxon>
        <taxon>Candidatus Pseudothioglobaceae</taxon>
        <taxon>Candidatus Ruthturnera</taxon>
    </lineage>
</organism>
<dbReference type="KEGG" id="reo:HUE58_05895"/>
<comment type="similarity">
    <text evidence="1">Belongs to the 'phage' integrase family.</text>
</comment>